<gene>
    <name evidence="1" type="ORF">Vadar_007383</name>
</gene>
<sequence length="385" mass="41574">MEEQDDPFAFLTERCKPTASQEEILRTCPFSRQSEIFPGDSDADSQPPETFAGIPVEPTGIVMVSPPDEFQTPPEDSLPAASSQDQRPPTAVHVAGEENISSADAENLSCADTERAVDLGKDSDNIGFSEVNLTEELVDGLSSSNGVHGLVDACEVFQSELEEFIVLPRESNLAVDDVVSIDSVPKKSKLPFISLGPFDTAIARSGTAEKELVVTDTNRVDDNAVTEVLDLEVEEIGEQLGEDNMFVDLPLKETDVNIGLSEGDEVVRNGKGDMGRKNIEDLDKFSYVNPSGVVKRKITSACGRRELPPSISKGGKVAAEETGQGNLAAKDKIFKGLLDALKMVAGQLDGGGSEEEGDVDFLETAKRRGMTLPRPRWWPPEGYDD</sequence>
<comment type="caution">
    <text evidence="1">The sequence shown here is derived from an EMBL/GenBank/DDBJ whole genome shotgun (WGS) entry which is preliminary data.</text>
</comment>
<dbReference type="Proteomes" id="UP000828048">
    <property type="component" value="Chromosome 12"/>
</dbReference>
<name>A0ACB7ZAY4_9ERIC</name>
<protein>
    <submittedName>
        <fullName evidence="1">Uncharacterized protein</fullName>
    </submittedName>
</protein>
<evidence type="ECO:0000313" key="2">
    <source>
        <dbReference type="Proteomes" id="UP000828048"/>
    </source>
</evidence>
<dbReference type="EMBL" id="CM037162">
    <property type="protein sequence ID" value="KAH7862626.1"/>
    <property type="molecule type" value="Genomic_DNA"/>
</dbReference>
<evidence type="ECO:0000313" key="1">
    <source>
        <dbReference type="EMBL" id="KAH7862626.1"/>
    </source>
</evidence>
<accession>A0ACB7ZAY4</accession>
<keyword evidence="2" id="KW-1185">Reference proteome</keyword>
<organism evidence="1 2">
    <name type="scientific">Vaccinium darrowii</name>
    <dbReference type="NCBI Taxonomy" id="229202"/>
    <lineage>
        <taxon>Eukaryota</taxon>
        <taxon>Viridiplantae</taxon>
        <taxon>Streptophyta</taxon>
        <taxon>Embryophyta</taxon>
        <taxon>Tracheophyta</taxon>
        <taxon>Spermatophyta</taxon>
        <taxon>Magnoliopsida</taxon>
        <taxon>eudicotyledons</taxon>
        <taxon>Gunneridae</taxon>
        <taxon>Pentapetalae</taxon>
        <taxon>asterids</taxon>
        <taxon>Ericales</taxon>
        <taxon>Ericaceae</taxon>
        <taxon>Vaccinioideae</taxon>
        <taxon>Vaccinieae</taxon>
        <taxon>Vaccinium</taxon>
    </lineage>
</organism>
<proteinExistence type="predicted"/>
<reference evidence="1 2" key="1">
    <citation type="journal article" date="2021" name="Hortic Res">
        <title>High-quality reference genome and annotation aids understanding of berry development for evergreen blueberry (Vaccinium darrowii).</title>
        <authorList>
            <person name="Yu J."/>
            <person name="Hulse-Kemp A.M."/>
            <person name="Babiker E."/>
            <person name="Staton M."/>
        </authorList>
    </citation>
    <scope>NUCLEOTIDE SEQUENCE [LARGE SCALE GENOMIC DNA]</scope>
    <source>
        <strain evidence="2">cv. NJ 8807/NJ 8810</strain>
        <tissue evidence="1">Young leaf</tissue>
    </source>
</reference>